<keyword evidence="2" id="KW-0067">ATP-binding</keyword>
<dbReference type="Proteomes" id="UP000477488">
    <property type="component" value="Unassembled WGS sequence"/>
</dbReference>
<dbReference type="InterPro" id="IPR003094">
    <property type="entry name" value="6Pfruct_kin"/>
</dbReference>
<evidence type="ECO:0000313" key="4">
    <source>
        <dbReference type="EMBL" id="MSS28774.1"/>
    </source>
</evidence>
<proteinExistence type="predicted"/>
<dbReference type="GO" id="GO:0003873">
    <property type="term" value="F:6-phosphofructo-2-kinase activity"/>
    <property type="evidence" value="ECO:0007669"/>
    <property type="project" value="InterPro"/>
</dbReference>
<dbReference type="Gene3D" id="3.40.50.1240">
    <property type="entry name" value="Phosphoglycerate mutase-like"/>
    <property type="match status" value="1"/>
</dbReference>
<dbReference type="GO" id="GO:0006000">
    <property type="term" value="P:fructose metabolic process"/>
    <property type="evidence" value="ECO:0007669"/>
    <property type="project" value="InterPro"/>
</dbReference>
<dbReference type="CDD" id="cd07067">
    <property type="entry name" value="HP_PGM_like"/>
    <property type="match status" value="1"/>
</dbReference>
<dbReference type="PANTHER" id="PTHR10606:SF44">
    <property type="entry name" value="6-PHOSPHOFRUCTO 2-KINASE_FRUCTOSE 2,6-BISPHOSPHATASE LONG FORM"/>
    <property type="match status" value="1"/>
</dbReference>
<evidence type="ECO:0000259" key="3">
    <source>
        <dbReference type="Pfam" id="PF01591"/>
    </source>
</evidence>
<evidence type="ECO:0000256" key="1">
    <source>
        <dbReference type="ARBA" id="ARBA00022741"/>
    </source>
</evidence>
<evidence type="ECO:0000313" key="5">
    <source>
        <dbReference type="Proteomes" id="UP000477488"/>
    </source>
</evidence>
<dbReference type="SUPFAM" id="SSF52540">
    <property type="entry name" value="P-loop containing nucleoside triphosphate hydrolases"/>
    <property type="match status" value="1"/>
</dbReference>
<keyword evidence="4" id="KW-0808">Transferase</keyword>
<dbReference type="SMART" id="SM00855">
    <property type="entry name" value="PGAM"/>
    <property type="match status" value="1"/>
</dbReference>
<dbReference type="PIRSF" id="PIRSF000709">
    <property type="entry name" value="6PFK_2-Ptase"/>
    <property type="match status" value="1"/>
</dbReference>
<dbReference type="PANTHER" id="PTHR10606">
    <property type="entry name" value="6-PHOSPHOFRUCTO-2-KINASE/FRUCTOSE-2,6-BISPHOSPHATASE"/>
    <property type="match status" value="1"/>
</dbReference>
<dbReference type="InterPro" id="IPR027417">
    <property type="entry name" value="P-loop_NTPase"/>
</dbReference>
<dbReference type="Pfam" id="PF00300">
    <property type="entry name" value="His_Phos_1"/>
    <property type="match status" value="1"/>
</dbReference>
<sequence>MRKLYVAMVGLPARGKSTLARRIRQGLLAEGIRAQIFNNGDVRRALMGAESTEPDFYNPDNSFGREARELIARRNMEQARAWLAGEGEVAILDATNASAARRALMEKTLSDHPVLFVECVNEDPLLLNACIRRKTTLPEYAAYSEEEALASFMKRIGYYESIYSPLRDEKFWLCVDSTANRILDERPCEGSPYYPAIREIVVSVWVHSLYLARHGQTEFNVQGRIGGDPPLTALGRSQAEALARHLRDHRIDWVFTSTRFRSHETAAPLLTERPGAHVMALKEFDEIWAGDCEGMLYSEIRRRMPEVTAGRNADKYGYAYPNGESYAILRERVQRGLRRALFLAGDAPLLIVGHQAINRVLLSLFLRQRSEDVPYIHIPQNQYYHISLTPSRKVFERIPYERTAQS</sequence>
<dbReference type="GO" id="GO:0005524">
    <property type="term" value="F:ATP binding"/>
    <property type="evidence" value="ECO:0007669"/>
    <property type="project" value="UniProtKB-KW"/>
</dbReference>
<gene>
    <name evidence="4" type="ORF">FYJ44_12195</name>
</gene>
<dbReference type="PROSITE" id="PS00175">
    <property type="entry name" value="PG_MUTASE"/>
    <property type="match status" value="1"/>
</dbReference>
<dbReference type="InterPro" id="IPR029033">
    <property type="entry name" value="His_PPase_superfam"/>
</dbReference>
<dbReference type="GO" id="GO:0004331">
    <property type="term" value="F:fructose-2,6-bisphosphate 2-phosphatase activity"/>
    <property type="evidence" value="ECO:0007669"/>
    <property type="project" value="TreeGrafter"/>
</dbReference>
<name>A0A6L5XNA2_9BACT</name>
<reference evidence="4 5" key="1">
    <citation type="submission" date="2019-09" db="EMBL/GenBank/DDBJ databases">
        <title>In-depth cultivation of the pig gut microbiome towards novel bacterial diversity and tailored functional studies.</title>
        <authorList>
            <person name="Wylensek D."/>
            <person name="Hitch T.C.A."/>
            <person name="Clavel T."/>
        </authorList>
    </citation>
    <scope>NUCLEOTIDE SEQUENCE [LARGE SCALE GENOMIC DNA]</scope>
    <source>
        <strain evidence="4 5">PG-178-WT-4</strain>
    </source>
</reference>
<dbReference type="InterPro" id="IPR013078">
    <property type="entry name" value="His_Pase_superF_clade-1"/>
</dbReference>
<dbReference type="InterPro" id="IPR013079">
    <property type="entry name" value="6Phosfructo_kin"/>
</dbReference>
<keyword evidence="1" id="KW-0547">Nucleotide-binding</keyword>
<accession>A0A6L5XNA2</accession>
<evidence type="ECO:0000256" key="2">
    <source>
        <dbReference type="ARBA" id="ARBA00022840"/>
    </source>
</evidence>
<dbReference type="InterPro" id="IPR001345">
    <property type="entry name" value="PG/BPGM_mutase_AS"/>
</dbReference>
<dbReference type="EMBL" id="VUMH01000014">
    <property type="protein sequence ID" value="MSS28774.1"/>
    <property type="molecule type" value="Genomic_DNA"/>
</dbReference>
<feature type="domain" description="6-phosphofructo-2-kinase" evidence="3">
    <location>
        <begin position="2"/>
        <end position="169"/>
    </location>
</feature>
<organism evidence="4 5">
    <name type="scientific">Desulfovibrio porci</name>
    <dbReference type="NCBI Taxonomy" id="2605782"/>
    <lineage>
        <taxon>Bacteria</taxon>
        <taxon>Pseudomonadati</taxon>
        <taxon>Thermodesulfobacteriota</taxon>
        <taxon>Desulfovibrionia</taxon>
        <taxon>Desulfovibrionales</taxon>
        <taxon>Desulfovibrionaceae</taxon>
        <taxon>Desulfovibrio</taxon>
    </lineage>
</organism>
<dbReference type="AlphaFoldDB" id="A0A6L5XNA2"/>
<dbReference type="PRINTS" id="PR00991">
    <property type="entry name" value="6PFRUCTKNASE"/>
</dbReference>
<comment type="caution">
    <text evidence="4">The sequence shown here is derived from an EMBL/GenBank/DDBJ whole genome shotgun (WGS) entry which is preliminary data.</text>
</comment>
<dbReference type="GO" id="GO:0006003">
    <property type="term" value="P:fructose 2,6-bisphosphate metabolic process"/>
    <property type="evidence" value="ECO:0007669"/>
    <property type="project" value="InterPro"/>
</dbReference>
<dbReference type="RefSeq" id="WP_154512525.1">
    <property type="nucleotide sequence ID" value="NZ_DBFWWU010000246.1"/>
</dbReference>
<dbReference type="Pfam" id="PF01591">
    <property type="entry name" value="6PF2K"/>
    <property type="match status" value="1"/>
</dbReference>
<keyword evidence="4" id="KW-0418">Kinase</keyword>
<dbReference type="Gene3D" id="3.40.50.300">
    <property type="entry name" value="P-loop containing nucleotide triphosphate hydrolases"/>
    <property type="match status" value="1"/>
</dbReference>
<dbReference type="SUPFAM" id="SSF53254">
    <property type="entry name" value="Phosphoglycerate mutase-like"/>
    <property type="match status" value="1"/>
</dbReference>
<keyword evidence="5" id="KW-1185">Reference proteome</keyword>
<protein>
    <submittedName>
        <fullName evidence="4">6-phosphofructo-2-kinase/fructose-2, 6-bisphosphatase</fullName>
    </submittedName>
</protein>
<dbReference type="GO" id="GO:0005829">
    <property type="term" value="C:cytosol"/>
    <property type="evidence" value="ECO:0007669"/>
    <property type="project" value="TreeGrafter"/>
</dbReference>